<name>A0ABV8QVE4_9BACT</name>
<evidence type="ECO:0000259" key="4">
    <source>
        <dbReference type="PROSITE" id="PS51266"/>
    </source>
</evidence>
<dbReference type="InterPro" id="IPR008913">
    <property type="entry name" value="Znf_CHY"/>
</dbReference>
<accession>A0ABV8QVE4</accession>
<dbReference type="InterPro" id="IPR016694">
    <property type="entry name" value="UCP017292"/>
</dbReference>
<gene>
    <name evidence="5" type="ORF">ACFOWM_08930</name>
</gene>
<evidence type="ECO:0000256" key="1">
    <source>
        <dbReference type="ARBA" id="ARBA00022723"/>
    </source>
</evidence>
<feature type="domain" description="CHY-type" evidence="4">
    <location>
        <begin position="7"/>
        <end position="88"/>
    </location>
</feature>
<dbReference type="RefSeq" id="WP_379709009.1">
    <property type="nucleotide sequence ID" value="NZ_JBHSCZ010000002.1"/>
</dbReference>
<dbReference type="InterPro" id="IPR037274">
    <property type="entry name" value="Znf_CHY_sf"/>
</dbReference>
<protein>
    <submittedName>
        <fullName evidence="5">CHY zinc finger protein</fullName>
    </submittedName>
</protein>
<dbReference type="PANTHER" id="PTHR28082:SF1">
    <property type="entry name" value="HELPER OF TIM PROTEIN 13"/>
    <property type="match status" value="1"/>
</dbReference>
<reference evidence="6" key="1">
    <citation type="journal article" date="2019" name="Int. J. Syst. Evol. Microbiol.">
        <title>The Global Catalogue of Microorganisms (GCM) 10K type strain sequencing project: providing services to taxonomists for standard genome sequencing and annotation.</title>
        <authorList>
            <consortium name="The Broad Institute Genomics Platform"/>
            <consortium name="The Broad Institute Genome Sequencing Center for Infectious Disease"/>
            <person name="Wu L."/>
            <person name="Ma J."/>
        </authorList>
    </citation>
    <scope>NUCLEOTIDE SEQUENCE [LARGE SCALE GENOMIC DNA]</scope>
    <source>
        <strain evidence="6">CECT 8289</strain>
    </source>
</reference>
<dbReference type="PROSITE" id="PS51266">
    <property type="entry name" value="ZF_CHY"/>
    <property type="match status" value="1"/>
</dbReference>
<evidence type="ECO:0000313" key="5">
    <source>
        <dbReference type="EMBL" id="MFC4262999.1"/>
    </source>
</evidence>
<dbReference type="PANTHER" id="PTHR28082">
    <property type="entry name" value="ZINC FINGER PROTEIN"/>
    <property type="match status" value="1"/>
</dbReference>
<evidence type="ECO:0000256" key="2">
    <source>
        <dbReference type="ARBA" id="ARBA00022771"/>
    </source>
</evidence>
<dbReference type="SUPFAM" id="SSF161219">
    <property type="entry name" value="CHY zinc finger-like"/>
    <property type="match status" value="1"/>
</dbReference>
<dbReference type="EMBL" id="JBHSCZ010000002">
    <property type="protein sequence ID" value="MFC4262999.1"/>
    <property type="molecule type" value="Genomic_DNA"/>
</dbReference>
<evidence type="ECO:0000256" key="3">
    <source>
        <dbReference type="ARBA" id="ARBA00022833"/>
    </source>
</evidence>
<keyword evidence="2" id="KW-0863">Zinc-finger</keyword>
<evidence type="ECO:0000313" key="6">
    <source>
        <dbReference type="Proteomes" id="UP001595907"/>
    </source>
</evidence>
<keyword evidence="6" id="KW-1185">Reference proteome</keyword>
<keyword evidence="3" id="KW-0862">Zinc</keyword>
<dbReference type="InterPro" id="IPR052604">
    <property type="entry name" value="Mito_Tim_assembly_helper"/>
</dbReference>
<sequence length="104" mass="11963">MEVKGLLVDDATRCEHYHSELDIIAIKMHCCNTYYACITCHNLLAQHPATVWPKNSFNEKAILCGSCKTELTINEYLNSNSICKNCNSNFNPKCSNHYHLYFEQ</sequence>
<proteinExistence type="predicted"/>
<organism evidence="5 6">
    <name type="scientific">Ferruginibacter yonginensis</name>
    <dbReference type="NCBI Taxonomy" id="1310416"/>
    <lineage>
        <taxon>Bacteria</taxon>
        <taxon>Pseudomonadati</taxon>
        <taxon>Bacteroidota</taxon>
        <taxon>Chitinophagia</taxon>
        <taxon>Chitinophagales</taxon>
        <taxon>Chitinophagaceae</taxon>
        <taxon>Ferruginibacter</taxon>
    </lineage>
</organism>
<comment type="caution">
    <text evidence="5">The sequence shown here is derived from an EMBL/GenBank/DDBJ whole genome shotgun (WGS) entry which is preliminary data.</text>
</comment>
<dbReference type="Proteomes" id="UP001595907">
    <property type="component" value="Unassembled WGS sequence"/>
</dbReference>
<keyword evidence="1" id="KW-0479">Metal-binding</keyword>
<dbReference type="PIRSF" id="PIRSF017292">
    <property type="entry name" value="UCP017292_Znf_CHY"/>
    <property type="match status" value="1"/>
</dbReference>
<dbReference type="Pfam" id="PF05495">
    <property type="entry name" value="zf-CHY"/>
    <property type="match status" value="1"/>
</dbReference>